<evidence type="ECO:0000256" key="8">
    <source>
        <dbReference type="ARBA" id="ARBA00022833"/>
    </source>
</evidence>
<dbReference type="Pfam" id="PF07929">
    <property type="entry name" value="PRiA4_ORF3"/>
    <property type="match status" value="1"/>
</dbReference>
<dbReference type="Gene3D" id="1.10.287.130">
    <property type="match status" value="1"/>
</dbReference>
<evidence type="ECO:0000256" key="9">
    <source>
        <dbReference type="PROSITE-ProRule" id="PRU00134"/>
    </source>
</evidence>
<evidence type="ECO:0000313" key="13">
    <source>
        <dbReference type="EMBL" id="CAE8615925.1"/>
    </source>
</evidence>
<dbReference type="PANTHER" id="PTHR43047">
    <property type="entry name" value="TWO-COMPONENT HISTIDINE PROTEIN KINASE"/>
    <property type="match status" value="1"/>
</dbReference>
<dbReference type="SMART" id="SM00388">
    <property type="entry name" value="HisKA"/>
    <property type="match status" value="1"/>
</dbReference>
<proteinExistence type="predicted"/>
<accession>A0A813FUH3</accession>
<dbReference type="SUPFAM" id="SSF47384">
    <property type="entry name" value="Homodimeric domain of signal transducing histidine kinase"/>
    <property type="match status" value="1"/>
</dbReference>
<dbReference type="InterPro" id="IPR003594">
    <property type="entry name" value="HATPase_dom"/>
</dbReference>
<dbReference type="InterPro" id="IPR012912">
    <property type="entry name" value="Plasmid_pRiA4b_Orf3-like"/>
</dbReference>
<dbReference type="PRINTS" id="PR00344">
    <property type="entry name" value="BCTRLSENSOR"/>
</dbReference>
<keyword evidence="5" id="KW-0479">Metal-binding</keyword>
<dbReference type="CDD" id="cd00082">
    <property type="entry name" value="HisKA"/>
    <property type="match status" value="1"/>
</dbReference>
<evidence type="ECO:0000256" key="6">
    <source>
        <dbReference type="ARBA" id="ARBA00022771"/>
    </source>
</evidence>
<evidence type="ECO:0000256" key="10">
    <source>
        <dbReference type="SAM" id="MobiDB-lite"/>
    </source>
</evidence>
<feature type="compositionally biased region" description="Basic and acidic residues" evidence="10">
    <location>
        <begin position="2866"/>
        <end position="2886"/>
    </location>
</feature>
<feature type="compositionally biased region" description="Low complexity" evidence="10">
    <location>
        <begin position="1240"/>
        <end position="1251"/>
    </location>
</feature>
<dbReference type="SUPFAM" id="SSF159941">
    <property type="entry name" value="MM3350-like"/>
    <property type="match status" value="1"/>
</dbReference>
<dbReference type="SUPFAM" id="SSF54001">
    <property type="entry name" value="Cysteine proteinases"/>
    <property type="match status" value="1"/>
</dbReference>
<dbReference type="Gene3D" id="3.40.395.10">
    <property type="entry name" value="Adenoviral Proteinase, Chain A"/>
    <property type="match status" value="1"/>
</dbReference>
<keyword evidence="3" id="KW-0597">Phosphoprotein</keyword>
<dbReference type="InterPro" id="IPR024047">
    <property type="entry name" value="MM3350-like_sf"/>
</dbReference>
<dbReference type="PROSITE" id="PS50865">
    <property type="entry name" value="ZF_MYND_2"/>
    <property type="match status" value="1"/>
</dbReference>
<feature type="compositionally biased region" description="Basic and acidic residues" evidence="10">
    <location>
        <begin position="1156"/>
        <end position="1184"/>
    </location>
</feature>
<dbReference type="InterPro" id="IPR002893">
    <property type="entry name" value="Znf_MYND"/>
</dbReference>
<keyword evidence="4" id="KW-0808">Transferase</keyword>
<organism evidence="13 14">
    <name type="scientific">Polarella glacialis</name>
    <name type="common">Dinoflagellate</name>
    <dbReference type="NCBI Taxonomy" id="89957"/>
    <lineage>
        <taxon>Eukaryota</taxon>
        <taxon>Sar</taxon>
        <taxon>Alveolata</taxon>
        <taxon>Dinophyceae</taxon>
        <taxon>Suessiales</taxon>
        <taxon>Suessiaceae</taxon>
        <taxon>Polarella</taxon>
    </lineage>
</organism>
<feature type="region of interest" description="Disordered" evidence="10">
    <location>
        <begin position="2855"/>
        <end position="2888"/>
    </location>
</feature>
<dbReference type="InterPro" id="IPR036097">
    <property type="entry name" value="HisK_dim/P_sf"/>
</dbReference>
<dbReference type="InterPro" id="IPR036890">
    <property type="entry name" value="HATPase_C_sf"/>
</dbReference>
<dbReference type="Pfam" id="PF00512">
    <property type="entry name" value="HisKA"/>
    <property type="match status" value="1"/>
</dbReference>
<dbReference type="InterPro" id="IPR003661">
    <property type="entry name" value="HisK_dim/P_dom"/>
</dbReference>
<dbReference type="GO" id="GO:0009927">
    <property type="term" value="F:histidine phosphotransfer kinase activity"/>
    <property type="evidence" value="ECO:0007669"/>
    <property type="project" value="TreeGrafter"/>
</dbReference>
<feature type="domain" description="Histidine kinase" evidence="11">
    <location>
        <begin position="833"/>
        <end position="1056"/>
    </location>
</feature>
<dbReference type="Pfam" id="PF01753">
    <property type="entry name" value="zf-MYND"/>
    <property type="match status" value="1"/>
</dbReference>
<dbReference type="EMBL" id="CAJNNV010025748">
    <property type="protein sequence ID" value="CAE8615925.1"/>
    <property type="molecule type" value="Genomic_DNA"/>
</dbReference>
<keyword evidence="6 9" id="KW-0863">Zinc-finger</keyword>
<evidence type="ECO:0000256" key="5">
    <source>
        <dbReference type="ARBA" id="ARBA00022723"/>
    </source>
</evidence>
<name>A0A813FUH3_POLGL</name>
<feature type="domain" description="MYND-type" evidence="12">
    <location>
        <begin position="518"/>
        <end position="555"/>
    </location>
</feature>
<dbReference type="GO" id="GO:0005886">
    <property type="term" value="C:plasma membrane"/>
    <property type="evidence" value="ECO:0007669"/>
    <property type="project" value="TreeGrafter"/>
</dbReference>
<dbReference type="SUPFAM" id="SSF144232">
    <property type="entry name" value="HIT/MYND zinc finger-like"/>
    <property type="match status" value="1"/>
</dbReference>
<dbReference type="PANTHER" id="PTHR43047:SF72">
    <property type="entry name" value="OSMOSENSING HISTIDINE PROTEIN KINASE SLN1"/>
    <property type="match status" value="1"/>
</dbReference>
<dbReference type="GO" id="GO:0000155">
    <property type="term" value="F:phosphorelay sensor kinase activity"/>
    <property type="evidence" value="ECO:0007669"/>
    <property type="project" value="InterPro"/>
</dbReference>
<evidence type="ECO:0000256" key="2">
    <source>
        <dbReference type="ARBA" id="ARBA00012438"/>
    </source>
</evidence>
<evidence type="ECO:0000256" key="3">
    <source>
        <dbReference type="ARBA" id="ARBA00022553"/>
    </source>
</evidence>
<protein>
    <recommendedName>
        <fullName evidence="2">histidine kinase</fullName>
        <ecNumber evidence="2">2.7.13.3</ecNumber>
    </recommendedName>
</protein>
<feature type="compositionally biased region" description="Basic and acidic residues" evidence="10">
    <location>
        <begin position="1223"/>
        <end position="1238"/>
    </location>
</feature>
<dbReference type="SUPFAM" id="SSF55874">
    <property type="entry name" value="ATPase domain of HSP90 chaperone/DNA topoisomerase II/histidine kinase"/>
    <property type="match status" value="1"/>
</dbReference>
<dbReference type="Gene3D" id="3.10.290.30">
    <property type="entry name" value="MM3350-like"/>
    <property type="match status" value="1"/>
</dbReference>
<dbReference type="PROSITE" id="PS50109">
    <property type="entry name" value="HIS_KIN"/>
    <property type="match status" value="1"/>
</dbReference>
<dbReference type="Gene3D" id="3.30.565.10">
    <property type="entry name" value="Histidine kinase-like ATPase, C-terminal domain"/>
    <property type="match status" value="1"/>
</dbReference>
<dbReference type="EC" id="2.7.13.3" evidence="2"/>
<evidence type="ECO:0000256" key="1">
    <source>
        <dbReference type="ARBA" id="ARBA00000085"/>
    </source>
</evidence>
<feature type="region of interest" description="Disordered" evidence="10">
    <location>
        <begin position="1145"/>
        <end position="1273"/>
    </location>
</feature>
<dbReference type="Pfam" id="PF02518">
    <property type="entry name" value="HATPase_c"/>
    <property type="match status" value="1"/>
</dbReference>
<keyword evidence="7" id="KW-0418">Kinase</keyword>
<dbReference type="Proteomes" id="UP000654075">
    <property type="component" value="Unassembled WGS sequence"/>
</dbReference>
<comment type="caution">
    <text evidence="13">The sequence shown here is derived from an EMBL/GenBank/DDBJ whole genome shotgun (WGS) entry which is preliminary data.</text>
</comment>
<dbReference type="InterPro" id="IPR004358">
    <property type="entry name" value="Sig_transdc_His_kin-like_C"/>
</dbReference>
<dbReference type="GO" id="GO:0008270">
    <property type="term" value="F:zinc ion binding"/>
    <property type="evidence" value="ECO:0007669"/>
    <property type="project" value="UniProtKB-KW"/>
</dbReference>
<evidence type="ECO:0000259" key="12">
    <source>
        <dbReference type="PROSITE" id="PS50865"/>
    </source>
</evidence>
<keyword evidence="8" id="KW-0862">Zinc</keyword>
<feature type="region of interest" description="Disordered" evidence="10">
    <location>
        <begin position="2604"/>
        <end position="2624"/>
    </location>
</feature>
<evidence type="ECO:0000256" key="7">
    <source>
        <dbReference type="ARBA" id="ARBA00022777"/>
    </source>
</evidence>
<dbReference type="InterPro" id="IPR005467">
    <property type="entry name" value="His_kinase_dom"/>
</dbReference>
<dbReference type="Gene3D" id="6.10.140.2220">
    <property type="match status" value="1"/>
</dbReference>
<evidence type="ECO:0000259" key="11">
    <source>
        <dbReference type="PROSITE" id="PS50109"/>
    </source>
</evidence>
<feature type="compositionally biased region" description="Acidic residues" evidence="10">
    <location>
        <begin position="1185"/>
        <end position="1208"/>
    </location>
</feature>
<feature type="compositionally biased region" description="Basic and acidic residues" evidence="10">
    <location>
        <begin position="2614"/>
        <end position="2623"/>
    </location>
</feature>
<dbReference type="OrthoDB" id="60033at2759"/>
<keyword evidence="14" id="KW-1185">Reference proteome</keyword>
<evidence type="ECO:0000313" key="14">
    <source>
        <dbReference type="Proteomes" id="UP000654075"/>
    </source>
</evidence>
<comment type="catalytic activity">
    <reaction evidence="1">
        <text>ATP + protein L-histidine = ADP + protein N-phospho-L-histidine.</text>
        <dbReference type="EC" id="2.7.13.3"/>
    </reaction>
</comment>
<gene>
    <name evidence="13" type="ORF">PGLA1383_LOCUS33630</name>
</gene>
<sequence length="2972" mass="325849">MCRRKCGDVGVLCETRRCSCNWQGPSWCSLVTATCSSGVGMVWSSRCCVHQARGVLPAHISSESRAVVHTRLGPTRRSSSSECPEHGLCHHGCCPVLWRSPKTRLCKVPGSEAMAVYDIGNTNAGSSIEIRELQPMREHVKPAEKRVRASLAPDVEWITFTKSDKGNISMDTYNGPVHMDWAERWASFVSILRQGSPPRPQWSLMEWRDDVGTQSEYGRRRQSAQDAYLAEQRSAGQNEAWVVNALKAASHPEWFVLRIVLIDLVPEVWRQVVVPGHATLAEIHDQVICAVMPWQRNYHAYCFHMSRERIFELAGQSPEAAAGDVYFGPVQSTALDMCWAPFCYGPFQDDRKVRLQDVLRASGHAIDYVSDLGDQWRHRLIREKSVESSEATIALLDGFGACPPQDSGGVRQYLEHLTLLRDPNAELAKRAGAAVDRLRPNDMWWEAYNNVRGRPNTALDFDPCYFDKDAARERLSTVVRSAKSLTAEASKNFLFRALSEPFRGQAVRHKQFQPVHSCAVCGISVGLQKCDRCRLAWYCSREHQKQDWPEHRSTCKSHGGATKSAPIFCVDLEGAAAASEAARKRSRAASKEVDASMIRDLAKLVLASASQIRLVKAAALRTFLFPSDNACIQAAKQAGSEYSQTAKLRGGSATLSPPHLTCFAAILRSLVADTSVPEQLKVTARAAIASPALDQARRGLEVGRFNVTLANEENGKVGLMDEANALVFAVDSSGAITECRARWNHRLSDLLGKVDGSSAKAAEEAIQVALGGLLGPALQITTRSPQFSATGKVIGAFCVGQQVSAAPAAAGPAASLATDGMFESGASRKTKGMVMHELRSPLHGIIGLSNTLSHDTSPMQKPLLMINSSADRVLELVSNLMDYWNLADEEAGYEGSPGELVDISSLAKEVVTRAEGMKDKRGKPLKNNKVELARQLDSAVLTGDAMSLTQMLNHLIINALKFTASGTVKVSTMVEEGTKAVIIMVEDTGIGINPDCIDRMFEAFAQEDDSESRKYDGIGLGLAIVRQVVRIHNGTYKVVSTQKKGSVFTITLPSTRPAKGLAKALPASASASSSAPAAAASAAQLVKESVKELVKELVKESEAFAVWDGLAGEERLEGEPTPGCGFAEQEGGVDGVPVGGAYVDANYGSSGGSGPGEERRMEETDVVETEVREMAREDTGRWSDDECDHEDEDVEEPGVAESAGDDGGDGGTVPSGFWTRYPSRREPPWRRAEREGRGDSGSAESSERSGSLGWRSDTAGDVLGSGDDGTVDPEMRFMKRKLSKLLSTFPEGEAGPKVLGRLGCLFERLSFGDPEHFVVHATGGCQGFLDISERVVRINWVCNPKRSGKPWDPIECGDRLALINGRIGYDQAGGLVIVMLKHADPRKSGHVFKTNIGGITSRRARILEVTEIQGGVGGGAVGALAAGYRPKLSVDNNERAIRAASEIAAHDHLWTEPESAEAHFAVLTAGSGTIVAGLDAGTLVTVLRIGWLSNAECMLLDCDSKDATDNVLSLVDEYLGIMGQQGSEKVIDLHAIVPMKRSHWYFVSCSDIFSEPNLGGWTSCQVGQQIPLQGFQRYDGVPDLRDDWTVEEKEHWRGTRINPRAVARLMGFPVSEGEQDLRTMVRLYGRRSAPLEVAWVLGALRDGLDQANGQPRQRMAIKTVLSDARLPDLRGLVGTMSPDWNWWLRIVQDGSSYIVRVEPTAKVDEVVRAHKMMSRDDDMLEARNGQRALGGDERLIECADYGDRKERSRCIWIVTRERSPSRESSQERVMIADALPGGTGEGRVEKVQRKFIQDEFMNCFEKYGDRCGQEFEDGERISDTTIMEWAHFCQIVTGTILGCDAIFEVIDPGASREWVDFPERHELKEDTSYLMQLCVKSHWTLVRLSRNKVNDRWEALVFDADRRKYAGNQGKGMIDSLLEELNGDLYVEDVDWEWLPQQENDFDCGLFMMLHLWQVLAGRNPKKVTQKMASALRRTVKELLEDARRCRPISSGEAELVKDNGKKAKVEVYCEISEPQKKLVKKVKVLEDDFDEDEIMKEIFRVVDNEFSRQFRQPAIQDGKRKYHLQVEGTRVLMMEWDVLPRLQKITFRMVQVLRGGAMEGATDPWLRGKMAEPTQSKLGAGKGGKAKGGTKNEMKEQISLKLREILIQKGVGADDVTTRVDDVITQVGIKKLCKIFEQPEPWPALLAEVKSRPNLRLLSLEELKKKVPKDNWKKQEGMDGWEPSKAGKKAEEVDVRSIYHIPEGMLTADGRPLPALGLSEFKRNAHGVLLMTKSEAQERLQDTGLMSVDALVILTIGLCETGHSCPGVSFEHRGFELIHAVTGGSVSVKGTVINLGETKAAVSAPVHDVHMEPTPSKIVRVTIFKNQWEEVGGDWRDVVSRPIQACIGPVVEIWARTYTNVRGERTNPGVAYKFHCKLRIVHDVFSDTLEAGSQRGAHVEPVMESGRSDGDYTVIWQRGSAQQVKRKALDVEGKVTVAFNGSTYGLRCKLECALALKKQLFPGKDEAELLVACKRWKMGPFPYNFTRADVGVFLNKVGWTARPLTGIGRGIWTVGSGPEGPPAGLSLNGETIAVQPEDEKFEKRRGMNIAASHLTTGSWENWNAGRHNGRQEEKKGGGDEDVNMAIKAETGPGPVQQKLQHMEDVMTRKVQEAIQNGSDVKSQKSDQRMDGLELKLDQIAKHMDSNGATEAYNRMAEQQRTFEERITAMTQDCRNEQSGLQGAVREVQAHVVQLGGMEARIEDKLLMAIQASQNATPGRAVVKEASAVSVGGNSGIEKRSDGRTGMVARKIGGRNGGGRLLGSGRSVRLVYLVAFILHAAMGVGEAGNMGLRSGEEREVRVAVGFDGVAGGRAGAPQGDDVGTKHDDLKNKDAGRTGESRLPKGVRSGEPCCAGCGGVLGGRAAAGGYYVMESGALGVWRRGRDEMRAGGPGTDGRDRAEAGSNGCDHFDEECEERLERFWALVELT</sequence>
<reference evidence="13" key="1">
    <citation type="submission" date="2021-02" db="EMBL/GenBank/DDBJ databases">
        <authorList>
            <person name="Dougan E. K."/>
            <person name="Rhodes N."/>
            <person name="Thang M."/>
            <person name="Chan C."/>
        </authorList>
    </citation>
    <scope>NUCLEOTIDE SEQUENCE</scope>
</reference>
<dbReference type="InterPro" id="IPR038765">
    <property type="entry name" value="Papain-like_cys_pep_sf"/>
</dbReference>
<dbReference type="SMART" id="SM00387">
    <property type="entry name" value="HATPase_c"/>
    <property type="match status" value="1"/>
</dbReference>
<evidence type="ECO:0000256" key="4">
    <source>
        <dbReference type="ARBA" id="ARBA00022679"/>
    </source>
</evidence>